<evidence type="ECO:0000313" key="2">
    <source>
        <dbReference type="EMBL" id="MCS5719899.1"/>
    </source>
</evidence>
<feature type="compositionally biased region" description="Low complexity" evidence="1">
    <location>
        <begin position="195"/>
        <end position="204"/>
    </location>
</feature>
<proteinExistence type="predicted"/>
<protein>
    <submittedName>
        <fullName evidence="2">DUF4192 domain-containing protein</fullName>
    </submittedName>
</protein>
<feature type="compositionally biased region" description="Gly residues" evidence="1">
    <location>
        <begin position="205"/>
        <end position="215"/>
    </location>
</feature>
<dbReference type="RefSeq" id="WP_259509506.1">
    <property type="nucleotide sequence ID" value="NZ_JANLCM010000002.1"/>
</dbReference>
<dbReference type="Proteomes" id="UP001165584">
    <property type="component" value="Unassembled WGS sequence"/>
</dbReference>
<comment type="caution">
    <text evidence="2">The sequence shown here is derived from an EMBL/GenBank/DDBJ whole genome shotgun (WGS) entry which is preliminary data.</text>
</comment>
<reference evidence="2" key="1">
    <citation type="submission" date="2022-08" db="EMBL/GenBank/DDBJ databases">
        <authorList>
            <person name="Deng Y."/>
            <person name="Han X.-F."/>
            <person name="Zhang Y.-Q."/>
        </authorList>
    </citation>
    <scope>NUCLEOTIDE SEQUENCE</scope>
    <source>
        <strain evidence="2">CPCC 205763</strain>
    </source>
</reference>
<evidence type="ECO:0000313" key="3">
    <source>
        <dbReference type="Proteomes" id="UP001165584"/>
    </source>
</evidence>
<organism evidence="2 3">
    <name type="scientific">Herbiconiux aconitum</name>
    <dbReference type="NCBI Taxonomy" id="2970913"/>
    <lineage>
        <taxon>Bacteria</taxon>
        <taxon>Bacillati</taxon>
        <taxon>Actinomycetota</taxon>
        <taxon>Actinomycetes</taxon>
        <taxon>Micrococcales</taxon>
        <taxon>Microbacteriaceae</taxon>
        <taxon>Herbiconiux</taxon>
    </lineage>
</organism>
<feature type="region of interest" description="Disordered" evidence="1">
    <location>
        <begin position="195"/>
        <end position="216"/>
    </location>
</feature>
<dbReference type="InterPro" id="IPR025447">
    <property type="entry name" value="DUF4192"/>
</dbReference>
<keyword evidence="3" id="KW-1185">Reference proteome</keyword>
<sequence>MTTISSPPRSAPASSASLLDVEALLGYRPVASVALYLRRRRRPPAALRVDLPAGNARDAEELARALTGLVARVPAAVSAEIVVYGRESDDRPSMRGNAPLVRVIRSRLVAAGFEVPRVLFVVRGHWADAQIEGGADPWRRLPVGSSGRGGAPAEIAAHPPDLHHGPFVPIAPASEHRRARAMAALGVLMNALPADAPDGGAHPDSGGGGGGGGGAEELSEVDVVETLLRWNAVLTAGPGSPLPSDARAVALLWSIRHRVVRDCVLMLCAWGFDAGVITLHEATEPEDATVGGQAVHDTVLGVGTRPPDAAGLRSAIELLRHLVSCAPESITAPALTMLAWLEWARGRGLAADSYLEACRRADPDYRLARLLQVMIQHGFVPEWIGVDAGPTLCRSR</sequence>
<gene>
    <name evidence="2" type="ORF">N1027_17350</name>
</gene>
<name>A0ABT2GY89_9MICO</name>
<accession>A0ABT2GY89</accession>
<evidence type="ECO:0000256" key="1">
    <source>
        <dbReference type="SAM" id="MobiDB-lite"/>
    </source>
</evidence>
<dbReference type="Pfam" id="PF13830">
    <property type="entry name" value="DUF4192"/>
    <property type="match status" value="2"/>
</dbReference>
<dbReference type="EMBL" id="JANLCM010000002">
    <property type="protein sequence ID" value="MCS5719899.1"/>
    <property type="molecule type" value="Genomic_DNA"/>
</dbReference>